<dbReference type="InterPro" id="IPR022445">
    <property type="entry name" value="Sortase_proteobact_type"/>
</dbReference>
<sequence>MRRLSRGRAVLAALLLAGGLALVGDALWLRAKAALAQVLLERAFAASLAAGGRDVRPWPSADTVPVARLSLQGRSLVALAGASGQALAFGPGHVAGTPEPGEPGTAIYAAHRDLHFRGLDALAPGDPIAVTRRDGRSVRFRVTGRRVVRFDASGLDPAAPGRRLVLATCWPLDAVTPGPWRLLVEAEAEG</sequence>
<dbReference type="RefSeq" id="WP_238234747.1">
    <property type="nucleotide sequence ID" value="NZ_BPQQ01000018.1"/>
</dbReference>
<evidence type="ECO:0000313" key="3">
    <source>
        <dbReference type="Proteomes" id="UP001055153"/>
    </source>
</evidence>
<reference evidence="2" key="2">
    <citation type="submission" date="2021-08" db="EMBL/GenBank/DDBJ databases">
        <authorList>
            <person name="Tani A."/>
            <person name="Ola A."/>
            <person name="Ogura Y."/>
            <person name="Katsura K."/>
            <person name="Hayashi T."/>
        </authorList>
    </citation>
    <scope>NUCLEOTIDE SEQUENCE</scope>
    <source>
        <strain evidence="2">DSM 17168</strain>
    </source>
</reference>
<dbReference type="NCBIfam" id="TIGR03784">
    <property type="entry name" value="marine_sortase"/>
    <property type="match status" value="1"/>
</dbReference>
<accession>A0ABQ4SBI4</accession>
<reference evidence="2" key="1">
    <citation type="journal article" date="2021" name="Front. Microbiol.">
        <title>Comprehensive Comparative Genomics and Phenotyping of Methylobacterium Species.</title>
        <authorList>
            <person name="Alessa O."/>
            <person name="Ogura Y."/>
            <person name="Fujitani Y."/>
            <person name="Takami H."/>
            <person name="Hayashi T."/>
            <person name="Sahin N."/>
            <person name="Tani A."/>
        </authorList>
    </citation>
    <scope>NUCLEOTIDE SEQUENCE</scope>
    <source>
        <strain evidence="2">DSM 17168</strain>
    </source>
</reference>
<dbReference type="Pfam" id="PF04203">
    <property type="entry name" value="Sortase"/>
    <property type="match status" value="1"/>
</dbReference>
<protein>
    <recommendedName>
        <fullName evidence="4">Sortase family protein</fullName>
    </recommendedName>
</protein>
<keyword evidence="3" id="KW-1185">Reference proteome</keyword>
<evidence type="ECO:0000256" key="1">
    <source>
        <dbReference type="ARBA" id="ARBA00022801"/>
    </source>
</evidence>
<organism evidence="2 3">
    <name type="scientific">Methylobacterium isbiliense</name>
    <dbReference type="NCBI Taxonomy" id="315478"/>
    <lineage>
        <taxon>Bacteria</taxon>
        <taxon>Pseudomonadati</taxon>
        <taxon>Pseudomonadota</taxon>
        <taxon>Alphaproteobacteria</taxon>
        <taxon>Hyphomicrobiales</taxon>
        <taxon>Methylobacteriaceae</taxon>
        <taxon>Methylobacterium</taxon>
    </lineage>
</organism>
<dbReference type="EMBL" id="BPQQ01000018">
    <property type="protein sequence ID" value="GJD99868.1"/>
    <property type="molecule type" value="Genomic_DNA"/>
</dbReference>
<gene>
    <name evidence="2" type="ORF">GMJLKIPL_1786</name>
</gene>
<evidence type="ECO:0000313" key="2">
    <source>
        <dbReference type="EMBL" id="GJD99868.1"/>
    </source>
</evidence>
<dbReference type="Proteomes" id="UP001055153">
    <property type="component" value="Unassembled WGS sequence"/>
</dbReference>
<evidence type="ECO:0008006" key="4">
    <source>
        <dbReference type="Google" id="ProtNLM"/>
    </source>
</evidence>
<dbReference type="SUPFAM" id="SSF63817">
    <property type="entry name" value="Sortase"/>
    <property type="match status" value="1"/>
</dbReference>
<comment type="caution">
    <text evidence="2">The sequence shown here is derived from an EMBL/GenBank/DDBJ whole genome shotgun (WGS) entry which is preliminary data.</text>
</comment>
<proteinExistence type="predicted"/>
<dbReference type="InterPro" id="IPR005754">
    <property type="entry name" value="Sortase"/>
</dbReference>
<keyword evidence="1" id="KW-0378">Hydrolase</keyword>
<dbReference type="InterPro" id="IPR041999">
    <property type="entry name" value="Sortase_D_1"/>
</dbReference>
<dbReference type="CDD" id="cd05828">
    <property type="entry name" value="Sortase_D_1"/>
    <property type="match status" value="1"/>
</dbReference>
<name>A0ABQ4SBI4_9HYPH</name>
<dbReference type="Gene3D" id="2.40.260.10">
    <property type="entry name" value="Sortase"/>
    <property type="match status" value="1"/>
</dbReference>
<dbReference type="InterPro" id="IPR023365">
    <property type="entry name" value="Sortase_dom-sf"/>
</dbReference>